<dbReference type="Pfam" id="PF26355">
    <property type="entry name" value="HTH_VMAP-M9"/>
    <property type="match status" value="1"/>
</dbReference>
<evidence type="ECO:0000256" key="1">
    <source>
        <dbReference type="PROSITE-ProRule" id="PRU00339"/>
    </source>
</evidence>
<dbReference type="Proteomes" id="UP000753908">
    <property type="component" value="Unassembled WGS sequence"/>
</dbReference>
<accession>A0A951UCW6</accession>
<dbReference type="Gene3D" id="1.25.40.10">
    <property type="entry name" value="Tetratricopeptide repeat domain"/>
    <property type="match status" value="2"/>
</dbReference>
<keyword evidence="3" id="KW-0812">Transmembrane</keyword>
<feature type="compositionally biased region" description="Polar residues" evidence="2">
    <location>
        <begin position="157"/>
        <end position="166"/>
    </location>
</feature>
<proteinExistence type="predicted"/>
<name>A0A951UCW6_9CYAN</name>
<dbReference type="PANTHER" id="PTHR44366">
    <property type="entry name" value="UDP-N-ACETYLGLUCOSAMINE--PEPTIDE N-ACETYLGLUCOSAMINYLTRANSFERASE 110 KDA SUBUNIT"/>
    <property type="match status" value="1"/>
</dbReference>
<evidence type="ECO:0000313" key="5">
    <source>
        <dbReference type="EMBL" id="MBW4548444.1"/>
    </source>
</evidence>
<gene>
    <name evidence="5" type="ORF">KME25_29000</name>
</gene>
<evidence type="ECO:0000256" key="3">
    <source>
        <dbReference type="SAM" id="Phobius"/>
    </source>
</evidence>
<feature type="domain" description="vWA-MoxR associated protein N-terminal HTH" evidence="4">
    <location>
        <begin position="5"/>
        <end position="86"/>
    </location>
</feature>
<feature type="transmembrane region" description="Helical" evidence="3">
    <location>
        <begin position="191"/>
        <end position="213"/>
    </location>
</feature>
<evidence type="ECO:0000259" key="4">
    <source>
        <dbReference type="Pfam" id="PF26355"/>
    </source>
</evidence>
<keyword evidence="3" id="KW-1133">Transmembrane helix</keyword>
<dbReference type="InterPro" id="IPR037919">
    <property type="entry name" value="OGT"/>
</dbReference>
<sequence>MGADDISKLVEFADTLVYEKTGQHLETVDKDILGQTLKGKKLSAIEFPSYENSYVQRYLAPQLWKRLSYVAGEKVGKKTVLEVLKRLQKQRSQTESAPQSQFSANAQAGLNGHAALNGSVSPWLLINGQLRELSQAEPPESEQVEDDSPNFMAGECQSRTQTSQPDNPDETKNFSNGWPSFMNFMKPGAPLLFSLGVLGCLFALSWLTNWYGVTNHLARQLPKAQLGYSLALKLNPWSAAAHYNQGAAYEDQHNYERAHAEYQLAIEGGLIEAYNNQARLYILEGNYDAAISLLRSGLGLAKDDRVKADMYKNQGWARLEQGRYAEAKLDLTEAIKLKSDRASAYCLLAQVLEREGDKKAAQVQWENCLGFAYQPNTPEEDKWVHLARQRLSAEEGKI</sequence>
<dbReference type="InterPro" id="IPR019734">
    <property type="entry name" value="TPR_rpt"/>
</dbReference>
<reference evidence="5" key="1">
    <citation type="submission" date="2021-05" db="EMBL/GenBank/DDBJ databases">
        <authorList>
            <person name="Pietrasiak N."/>
            <person name="Ward R."/>
            <person name="Stajich J.E."/>
            <person name="Kurbessoian T."/>
        </authorList>
    </citation>
    <scope>NUCLEOTIDE SEQUENCE</scope>
    <source>
        <strain evidence="5">CPER-KK1</strain>
    </source>
</reference>
<dbReference type="EMBL" id="JAHHIF010000062">
    <property type="protein sequence ID" value="MBW4548444.1"/>
    <property type="molecule type" value="Genomic_DNA"/>
</dbReference>
<dbReference type="PANTHER" id="PTHR44366:SF1">
    <property type="entry name" value="UDP-N-ACETYLGLUCOSAMINE--PEPTIDE N-ACETYLGLUCOSAMINYLTRANSFERASE 110 KDA SUBUNIT"/>
    <property type="match status" value="1"/>
</dbReference>
<dbReference type="AlphaFoldDB" id="A0A951UCW6"/>
<comment type="caution">
    <text evidence="5">The sequence shown here is derived from an EMBL/GenBank/DDBJ whole genome shotgun (WGS) entry which is preliminary data.</text>
</comment>
<dbReference type="PROSITE" id="PS50005">
    <property type="entry name" value="TPR"/>
    <property type="match status" value="1"/>
</dbReference>
<dbReference type="InterPro" id="IPR058651">
    <property type="entry name" value="HTH_VMAP-M9"/>
</dbReference>
<dbReference type="GO" id="GO:0006493">
    <property type="term" value="P:protein O-linked glycosylation"/>
    <property type="evidence" value="ECO:0007669"/>
    <property type="project" value="InterPro"/>
</dbReference>
<dbReference type="InterPro" id="IPR011990">
    <property type="entry name" value="TPR-like_helical_dom_sf"/>
</dbReference>
<dbReference type="Pfam" id="PF13181">
    <property type="entry name" value="TPR_8"/>
    <property type="match status" value="1"/>
</dbReference>
<protein>
    <submittedName>
        <fullName evidence="5">Tetratricopeptide repeat protein</fullName>
    </submittedName>
</protein>
<feature type="region of interest" description="Disordered" evidence="2">
    <location>
        <begin position="135"/>
        <end position="174"/>
    </location>
</feature>
<keyword evidence="1" id="KW-0802">TPR repeat</keyword>
<reference evidence="5" key="2">
    <citation type="journal article" date="2022" name="Microbiol. Resour. Announc.">
        <title>Metagenome Sequencing to Explore Phylogenomics of Terrestrial Cyanobacteria.</title>
        <authorList>
            <person name="Ward R.D."/>
            <person name="Stajich J.E."/>
            <person name="Johansen J.R."/>
            <person name="Huntemann M."/>
            <person name="Clum A."/>
            <person name="Foster B."/>
            <person name="Foster B."/>
            <person name="Roux S."/>
            <person name="Palaniappan K."/>
            <person name="Varghese N."/>
            <person name="Mukherjee S."/>
            <person name="Reddy T.B.K."/>
            <person name="Daum C."/>
            <person name="Copeland A."/>
            <person name="Chen I.A."/>
            <person name="Ivanova N.N."/>
            <person name="Kyrpides N.C."/>
            <person name="Shapiro N."/>
            <person name="Eloe-Fadrosh E.A."/>
            <person name="Pietrasiak N."/>
        </authorList>
    </citation>
    <scope>NUCLEOTIDE SEQUENCE</scope>
    <source>
        <strain evidence="5">CPER-KK1</strain>
    </source>
</reference>
<dbReference type="SMART" id="SM00028">
    <property type="entry name" value="TPR"/>
    <property type="match status" value="4"/>
</dbReference>
<dbReference type="SUPFAM" id="SSF48452">
    <property type="entry name" value="TPR-like"/>
    <property type="match status" value="1"/>
</dbReference>
<feature type="compositionally biased region" description="Acidic residues" evidence="2">
    <location>
        <begin position="139"/>
        <end position="148"/>
    </location>
</feature>
<dbReference type="GO" id="GO:0097363">
    <property type="term" value="F:protein O-acetylglucosaminyltransferase activity"/>
    <property type="evidence" value="ECO:0007669"/>
    <property type="project" value="TreeGrafter"/>
</dbReference>
<evidence type="ECO:0000256" key="2">
    <source>
        <dbReference type="SAM" id="MobiDB-lite"/>
    </source>
</evidence>
<organism evidence="5 6">
    <name type="scientific">Symplocastrum torsivum CPER-KK1</name>
    <dbReference type="NCBI Taxonomy" id="450513"/>
    <lineage>
        <taxon>Bacteria</taxon>
        <taxon>Bacillati</taxon>
        <taxon>Cyanobacteriota</taxon>
        <taxon>Cyanophyceae</taxon>
        <taxon>Oscillatoriophycideae</taxon>
        <taxon>Oscillatoriales</taxon>
        <taxon>Microcoleaceae</taxon>
        <taxon>Symplocastrum</taxon>
    </lineage>
</organism>
<dbReference type="Pfam" id="PF13432">
    <property type="entry name" value="TPR_16"/>
    <property type="match status" value="1"/>
</dbReference>
<keyword evidence="3" id="KW-0472">Membrane</keyword>
<evidence type="ECO:0000313" key="6">
    <source>
        <dbReference type="Proteomes" id="UP000753908"/>
    </source>
</evidence>
<feature type="repeat" description="TPR" evidence="1">
    <location>
        <begin position="271"/>
        <end position="304"/>
    </location>
</feature>